<dbReference type="AlphaFoldDB" id="A0A8T0IUF9"/>
<evidence type="ECO:0000313" key="1">
    <source>
        <dbReference type="EMBL" id="KAG0559266.1"/>
    </source>
</evidence>
<dbReference type="EMBL" id="CM026431">
    <property type="protein sequence ID" value="KAG0559266.1"/>
    <property type="molecule type" value="Genomic_DNA"/>
</dbReference>
<keyword evidence="3" id="KW-1185">Reference proteome</keyword>
<protein>
    <submittedName>
        <fullName evidence="2">Uncharacterized protein</fullName>
    </submittedName>
</protein>
<evidence type="ECO:0000313" key="3">
    <source>
        <dbReference type="Proteomes" id="UP000822688"/>
    </source>
</evidence>
<comment type="caution">
    <text evidence="2">The sequence shown here is derived from an EMBL/GenBank/DDBJ whole genome shotgun (WGS) entry which is preliminary data.</text>
</comment>
<dbReference type="OrthoDB" id="26681at2759"/>
<name>A0A8T0IUF9_CERPU</name>
<dbReference type="EMBL" id="CM026422">
    <property type="protein sequence ID" value="KAG0586777.1"/>
    <property type="molecule type" value="Genomic_DNA"/>
</dbReference>
<dbReference type="Proteomes" id="UP000822688">
    <property type="component" value="Chromosome 10"/>
</dbReference>
<organism evidence="2 3">
    <name type="scientific">Ceratodon purpureus</name>
    <name type="common">Fire moss</name>
    <name type="synonym">Dicranum purpureum</name>
    <dbReference type="NCBI Taxonomy" id="3225"/>
    <lineage>
        <taxon>Eukaryota</taxon>
        <taxon>Viridiplantae</taxon>
        <taxon>Streptophyta</taxon>
        <taxon>Embryophyta</taxon>
        <taxon>Bryophyta</taxon>
        <taxon>Bryophytina</taxon>
        <taxon>Bryopsida</taxon>
        <taxon>Dicranidae</taxon>
        <taxon>Pseudoditrichales</taxon>
        <taxon>Ditrichaceae</taxon>
        <taxon>Ceratodon</taxon>
    </lineage>
</organism>
<evidence type="ECO:0000313" key="2">
    <source>
        <dbReference type="EMBL" id="KAG0586777.1"/>
    </source>
</evidence>
<accession>A0A8T0IUF9</accession>
<dbReference type="Proteomes" id="UP000822688">
    <property type="component" value="Chromosome 2"/>
</dbReference>
<reference evidence="2" key="1">
    <citation type="submission" date="2020-06" db="EMBL/GenBank/DDBJ databases">
        <title>WGS assembly of Ceratodon purpureus strain R40.</title>
        <authorList>
            <person name="Carey S.B."/>
            <person name="Jenkins J."/>
            <person name="Shu S."/>
            <person name="Lovell J.T."/>
            <person name="Sreedasyam A."/>
            <person name="Maumus F."/>
            <person name="Tiley G.P."/>
            <person name="Fernandez-Pozo N."/>
            <person name="Barry K."/>
            <person name="Chen C."/>
            <person name="Wang M."/>
            <person name="Lipzen A."/>
            <person name="Daum C."/>
            <person name="Saski C.A."/>
            <person name="Payton A.C."/>
            <person name="Mcbreen J.C."/>
            <person name="Conrad R.E."/>
            <person name="Kollar L.M."/>
            <person name="Olsson S."/>
            <person name="Huttunen S."/>
            <person name="Landis J.B."/>
            <person name="Wickett N.J."/>
            <person name="Johnson M.G."/>
            <person name="Rensing S.A."/>
            <person name="Grimwood J."/>
            <person name="Schmutz J."/>
            <person name="Mcdaniel S.F."/>
        </authorList>
    </citation>
    <scope>NUCLEOTIDE SEQUENCE</scope>
    <source>
        <strain evidence="2">R40</strain>
    </source>
</reference>
<proteinExistence type="predicted"/>
<sequence length="90" mass="9922">MINTSRDYNKGEDFEGINIGESAHSLFGVLPAMVETARRMRIIEVNRRSIAAAADEFGTTVGGRVWRSLIRRLQEMGALFGAITNQIGPL</sequence>
<gene>
    <name evidence="1" type="ORF">KC19_10G091900</name>
    <name evidence="2" type="ORF">KC19_2G116300</name>
</gene>